<evidence type="ECO:0008006" key="4">
    <source>
        <dbReference type="Google" id="ProtNLM"/>
    </source>
</evidence>
<accession>A0A975D2X7</accession>
<evidence type="ECO:0000256" key="1">
    <source>
        <dbReference type="SAM" id="MobiDB-lite"/>
    </source>
</evidence>
<evidence type="ECO:0000313" key="2">
    <source>
        <dbReference type="EMBL" id="QTH22012.1"/>
    </source>
</evidence>
<dbReference type="RefSeq" id="WP_208633034.1">
    <property type="nucleotide sequence ID" value="NZ_CP059319.1"/>
</dbReference>
<reference evidence="2" key="1">
    <citation type="submission" date="2020-07" db="EMBL/GenBank/DDBJ databases">
        <authorList>
            <person name="Camacho E."/>
        </authorList>
    </citation>
    <scope>NUCLEOTIDE SEQUENCE</scope>
    <source>
        <strain evidence="2">MPO218</strain>
    </source>
</reference>
<organism evidence="2 3">
    <name type="scientific">Rhizorhabdus wittichii</name>
    <dbReference type="NCBI Taxonomy" id="160791"/>
    <lineage>
        <taxon>Bacteria</taxon>
        <taxon>Pseudomonadati</taxon>
        <taxon>Pseudomonadota</taxon>
        <taxon>Alphaproteobacteria</taxon>
        <taxon>Sphingomonadales</taxon>
        <taxon>Sphingomonadaceae</taxon>
        <taxon>Rhizorhabdus</taxon>
    </lineage>
</organism>
<gene>
    <name evidence="2" type="ORF">HRJ34_00260</name>
</gene>
<protein>
    <recommendedName>
        <fullName evidence="4">Holin of 3TMs, for gene-transfer release</fullName>
    </recommendedName>
</protein>
<dbReference type="EMBL" id="CP059319">
    <property type="protein sequence ID" value="QTH22012.1"/>
    <property type="molecule type" value="Genomic_DNA"/>
</dbReference>
<dbReference type="AlphaFoldDB" id="A0A975D2X7"/>
<evidence type="ECO:0000313" key="3">
    <source>
        <dbReference type="Proteomes" id="UP000664914"/>
    </source>
</evidence>
<dbReference type="Proteomes" id="UP000664914">
    <property type="component" value="Chromosome"/>
</dbReference>
<reference evidence="2" key="2">
    <citation type="submission" date="2021-04" db="EMBL/GenBank/DDBJ databases">
        <title>Isolation and genomic analysis of the ibuprofen-degrading bacterium Sphingomonas strain MPO218.</title>
        <authorList>
            <person name="Aulestia M."/>
            <person name="Flores A."/>
            <person name="Mangas E.L."/>
            <person name="Perez-Pulido A.J."/>
            <person name="Santero E."/>
            <person name="Camacho E.M."/>
        </authorList>
    </citation>
    <scope>NUCLEOTIDE SEQUENCE</scope>
    <source>
        <strain evidence="2">MPO218</strain>
    </source>
</reference>
<feature type="region of interest" description="Disordered" evidence="1">
    <location>
        <begin position="107"/>
        <end position="126"/>
    </location>
</feature>
<proteinExistence type="predicted"/>
<name>A0A975D2X7_9SPHN</name>
<sequence length="126" mass="13950">MTLLEFLDRMGERRANRPARPVRDIRQFIGFAFLAGYYWMAWQFANRAVPAANLDLIRDAMLTLGPPVGLIVGAMFRADARDDQATANTAEAFRTIRAAQEASATVTIDNKADNPVPVAPADEVKR</sequence>